<dbReference type="EMBL" id="BARW01027890">
    <property type="protein sequence ID" value="GAJ06922.1"/>
    <property type="molecule type" value="Genomic_DNA"/>
</dbReference>
<dbReference type="AlphaFoldDB" id="X1UTH4"/>
<feature type="non-terminal residue" evidence="2">
    <location>
        <position position="168"/>
    </location>
</feature>
<dbReference type="Gene3D" id="3.40.50.720">
    <property type="entry name" value="NAD(P)-binding Rossmann-like Domain"/>
    <property type="match status" value="1"/>
</dbReference>
<dbReference type="Pfam" id="PF16363">
    <property type="entry name" value="GDP_Man_Dehyd"/>
    <property type="match status" value="1"/>
</dbReference>
<reference evidence="2" key="1">
    <citation type="journal article" date="2014" name="Front. Microbiol.">
        <title>High frequency of phylogenetically diverse reductive dehalogenase-homologous genes in deep subseafloor sedimentary metagenomes.</title>
        <authorList>
            <person name="Kawai M."/>
            <person name="Futagami T."/>
            <person name="Toyoda A."/>
            <person name="Takaki Y."/>
            <person name="Nishi S."/>
            <person name="Hori S."/>
            <person name="Arai W."/>
            <person name="Tsubouchi T."/>
            <person name="Morono Y."/>
            <person name="Uchiyama I."/>
            <person name="Ito T."/>
            <person name="Fujiyama A."/>
            <person name="Inagaki F."/>
            <person name="Takami H."/>
        </authorList>
    </citation>
    <scope>NUCLEOTIDE SEQUENCE</scope>
    <source>
        <strain evidence="2">Expedition CK06-06</strain>
    </source>
</reference>
<evidence type="ECO:0000313" key="2">
    <source>
        <dbReference type="EMBL" id="GAJ06922.1"/>
    </source>
</evidence>
<gene>
    <name evidence="2" type="ORF">S12H4_45154</name>
</gene>
<dbReference type="InterPro" id="IPR016040">
    <property type="entry name" value="NAD(P)-bd_dom"/>
</dbReference>
<name>X1UTH4_9ZZZZ</name>
<feature type="domain" description="NAD(P)-binding" evidence="1">
    <location>
        <begin position="11"/>
        <end position="167"/>
    </location>
</feature>
<comment type="caution">
    <text evidence="2">The sequence shown here is derived from an EMBL/GenBank/DDBJ whole genome shotgun (WGS) entry which is preliminary data.</text>
</comment>
<evidence type="ECO:0000259" key="1">
    <source>
        <dbReference type="Pfam" id="PF16363"/>
    </source>
</evidence>
<sequence length="168" mass="18554">MPHANPRIRCLVTGAEGFLGCHLAEFLVAKGLTVYGTVQGDTRNLDHIKDKLSLLPCDVVDRQRVNEVALETKPDVVFHLAAQSLPVLSWQDPETTFRVNVMGTLHLLEAIRRADLDSVVVVAGSSAEYSIGGQDEIPIKESRELRPTSPYGVSKVAVDLLSRFYWQT</sequence>
<protein>
    <recommendedName>
        <fullName evidence="1">NAD(P)-binding domain-containing protein</fullName>
    </recommendedName>
</protein>
<dbReference type="PANTHER" id="PTHR43000">
    <property type="entry name" value="DTDP-D-GLUCOSE 4,6-DEHYDRATASE-RELATED"/>
    <property type="match status" value="1"/>
</dbReference>
<organism evidence="2">
    <name type="scientific">marine sediment metagenome</name>
    <dbReference type="NCBI Taxonomy" id="412755"/>
    <lineage>
        <taxon>unclassified sequences</taxon>
        <taxon>metagenomes</taxon>
        <taxon>ecological metagenomes</taxon>
    </lineage>
</organism>
<accession>X1UTH4</accession>
<dbReference type="SUPFAM" id="SSF51735">
    <property type="entry name" value="NAD(P)-binding Rossmann-fold domains"/>
    <property type="match status" value="1"/>
</dbReference>
<dbReference type="InterPro" id="IPR036291">
    <property type="entry name" value="NAD(P)-bd_dom_sf"/>
</dbReference>
<proteinExistence type="predicted"/>